<sequence length="137" mass="15502">MESEDLVVLNKQEDEITCTISEITKTIAEVKKLLNSKDISLHSDYKSRNAEFRKLPPKLRVSLQNFRPKEIITDQLIEQFGSMSALSFTTEEQNCSPREPSPLLDRSMMDVPQVITAIDTECECGVYGVTCLNDTEV</sequence>
<protein>
    <submittedName>
        <fullName evidence="1">Uncharacterized protein</fullName>
    </submittedName>
</protein>
<dbReference type="AlphaFoldDB" id="K1PIJ5"/>
<dbReference type="InParanoid" id="K1PIJ5"/>
<dbReference type="EMBL" id="JH819195">
    <property type="protein sequence ID" value="EKC21398.1"/>
    <property type="molecule type" value="Genomic_DNA"/>
</dbReference>
<gene>
    <name evidence="1" type="ORF">CGI_10003974</name>
</gene>
<proteinExistence type="predicted"/>
<dbReference type="HOGENOM" id="CLU_2028930_0_0_1"/>
<evidence type="ECO:0000313" key="1">
    <source>
        <dbReference type="EMBL" id="EKC21398.1"/>
    </source>
</evidence>
<name>K1PIJ5_MAGGI</name>
<accession>K1PIJ5</accession>
<reference evidence="1" key="1">
    <citation type="journal article" date="2012" name="Nature">
        <title>The oyster genome reveals stress adaptation and complexity of shell formation.</title>
        <authorList>
            <person name="Zhang G."/>
            <person name="Fang X."/>
            <person name="Guo X."/>
            <person name="Li L."/>
            <person name="Luo R."/>
            <person name="Xu F."/>
            <person name="Yang P."/>
            <person name="Zhang L."/>
            <person name="Wang X."/>
            <person name="Qi H."/>
            <person name="Xiong Z."/>
            <person name="Que H."/>
            <person name="Xie Y."/>
            <person name="Holland P.W."/>
            <person name="Paps J."/>
            <person name="Zhu Y."/>
            <person name="Wu F."/>
            <person name="Chen Y."/>
            <person name="Wang J."/>
            <person name="Peng C."/>
            <person name="Meng J."/>
            <person name="Yang L."/>
            <person name="Liu J."/>
            <person name="Wen B."/>
            <person name="Zhang N."/>
            <person name="Huang Z."/>
            <person name="Zhu Q."/>
            <person name="Feng Y."/>
            <person name="Mount A."/>
            <person name="Hedgecock D."/>
            <person name="Xu Z."/>
            <person name="Liu Y."/>
            <person name="Domazet-Loso T."/>
            <person name="Du Y."/>
            <person name="Sun X."/>
            <person name="Zhang S."/>
            <person name="Liu B."/>
            <person name="Cheng P."/>
            <person name="Jiang X."/>
            <person name="Li J."/>
            <person name="Fan D."/>
            <person name="Wang W."/>
            <person name="Fu W."/>
            <person name="Wang T."/>
            <person name="Wang B."/>
            <person name="Zhang J."/>
            <person name="Peng Z."/>
            <person name="Li Y."/>
            <person name="Li N."/>
            <person name="Wang J."/>
            <person name="Chen M."/>
            <person name="He Y."/>
            <person name="Tan F."/>
            <person name="Song X."/>
            <person name="Zheng Q."/>
            <person name="Huang R."/>
            <person name="Yang H."/>
            <person name="Du X."/>
            <person name="Chen L."/>
            <person name="Yang M."/>
            <person name="Gaffney P.M."/>
            <person name="Wang S."/>
            <person name="Luo L."/>
            <person name="She Z."/>
            <person name="Ming Y."/>
            <person name="Huang W."/>
            <person name="Zhang S."/>
            <person name="Huang B."/>
            <person name="Zhang Y."/>
            <person name="Qu T."/>
            <person name="Ni P."/>
            <person name="Miao G."/>
            <person name="Wang J."/>
            <person name="Wang Q."/>
            <person name="Steinberg C.E."/>
            <person name="Wang H."/>
            <person name="Li N."/>
            <person name="Qian L."/>
            <person name="Zhang G."/>
            <person name="Li Y."/>
            <person name="Yang H."/>
            <person name="Liu X."/>
            <person name="Wang J."/>
            <person name="Yin Y."/>
            <person name="Wang J."/>
        </authorList>
    </citation>
    <scope>NUCLEOTIDE SEQUENCE [LARGE SCALE GENOMIC DNA]</scope>
    <source>
        <strain evidence="1">05x7-T-G4-1.051#20</strain>
    </source>
</reference>
<organism evidence="1">
    <name type="scientific">Magallana gigas</name>
    <name type="common">Pacific oyster</name>
    <name type="synonym">Crassostrea gigas</name>
    <dbReference type="NCBI Taxonomy" id="29159"/>
    <lineage>
        <taxon>Eukaryota</taxon>
        <taxon>Metazoa</taxon>
        <taxon>Spiralia</taxon>
        <taxon>Lophotrochozoa</taxon>
        <taxon>Mollusca</taxon>
        <taxon>Bivalvia</taxon>
        <taxon>Autobranchia</taxon>
        <taxon>Pteriomorphia</taxon>
        <taxon>Ostreida</taxon>
        <taxon>Ostreoidea</taxon>
        <taxon>Ostreidae</taxon>
        <taxon>Magallana</taxon>
    </lineage>
</organism>